<accession>A0ABR3MV31</accession>
<feature type="region of interest" description="Disordered" evidence="1">
    <location>
        <begin position="213"/>
        <end position="233"/>
    </location>
</feature>
<sequence length="233" mass="26076">MWIRVPKGAILHLVDLALYHFPSEEYQSEVEIPVFFRDYNLTLKPELELSIEERGSQTSDITPINMALQGLSRLPILPNFPLPDPGLPPTQHFKPVRQPQDRSFARHGRRTSASLRPPRCSSSHTLSVTPNLTSTGATFNFFCGILLSFSRANNSFDRKWIAPSLLIPLRVPQARLARHKFSPHKTRLSLSVRSQQQAFTNLGCARAKPNSLPASAQPFTTPQGCTQPSLQLS</sequence>
<protein>
    <submittedName>
        <fullName evidence="2">Uncharacterized protein</fullName>
    </submittedName>
</protein>
<gene>
    <name evidence="2" type="ORF">QQF64_033874</name>
</gene>
<organism evidence="2 3">
    <name type="scientific">Cirrhinus molitorella</name>
    <name type="common">mud carp</name>
    <dbReference type="NCBI Taxonomy" id="172907"/>
    <lineage>
        <taxon>Eukaryota</taxon>
        <taxon>Metazoa</taxon>
        <taxon>Chordata</taxon>
        <taxon>Craniata</taxon>
        <taxon>Vertebrata</taxon>
        <taxon>Euteleostomi</taxon>
        <taxon>Actinopterygii</taxon>
        <taxon>Neopterygii</taxon>
        <taxon>Teleostei</taxon>
        <taxon>Ostariophysi</taxon>
        <taxon>Cypriniformes</taxon>
        <taxon>Cyprinidae</taxon>
        <taxon>Labeoninae</taxon>
        <taxon>Labeonini</taxon>
        <taxon>Cirrhinus</taxon>
    </lineage>
</organism>
<evidence type="ECO:0000313" key="3">
    <source>
        <dbReference type="Proteomes" id="UP001558613"/>
    </source>
</evidence>
<evidence type="ECO:0000313" key="2">
    <source>
        <dbReference type="EMBL" id="KAL1268511.1"/>
    </source>
</evidence>
<evidence type="ECO:0000256" key="1">
    <source>
        <dbReference type="SAM" id="MobiDB-lite"/>
    </source>
</evidence>
<reference evidence="2 3" key="1">
    <citation type="submission" date="2023-09" db="EMBL/GenBank/DDBJ databases">
        <authorList>
            <person name="Wang M."/>
        </authorList>
    </citation>
    <scope>NUCLEOTIDE SEQUENCE [LARGE SCALE GENOMIC DNA]</scope>
    <source>
        <strain evidence="2">GT-2023</strain>
        <tissue evidence="2">Liver</tissue>
    </source>
</reference>
<dbReference type="EMBL" id="JAYMGO010000009">
    <property type="protein sequence ID" value="KAL1268511.1"/>
    <property type="molecule type" value="Genomic_DNA"/>
</dbReference>
<keyword evidence="3" id="KW-1185">Reference proteome</keyword>
<name>A0ABR3MV31_9TELE</name>
<feature type="region of interest" description="Disordered" evidence="1">
    <location>
        <begin position="87"/>
        <end position="125"/>
    </location>
</feature>
<dbReference type="Proteomes" id="UP001558613">
    <property type="component" value="Unassembled WGS sequence"/>
</dbReference>
<proteinExistence type="predicted"/>
<comment type="caution">
    <text evidence="2">The sequence shown here is derived from an EMBL/GenBank/DDBJ whole genome shotgun (WGS) entry which is preliminary data.</text>
</comment>